<dbReference type="InterPro" id="IPR053859">
    <property type="entry name" value="MVD-like_N"/>
</dbReference>
<dbReference type="GO" id="GO:0004163">
    <property type="term" value="F:diphosphomevalonate decarboxylase activity"/>
    <property type="evidence" value="ECO:0007669"/>
    <property type="project" value="UniProtKB-EC"/>
</dbReference>
<dbReference type="NCBIfam" id="TIGR01240">
    <property type="entry name" value="mevDPdecarb"/>
    <property type="match status" value="1"/>
</dbReference>
<keyword evidence="5" id="KW-0067">ATP-binding</keyword>
<comment type="caution">
    <text evidence="10">The sequence shown here is derived from an EMBL/GenBank/DDBJ whole genome shotgun (WGS) entry which is preliminary data.</text>
</comment>
<keyword evidence="7 10" id="KW-0456">Lyase</keyword>
<evidence type="ECO:0000313" key="10">
    <source>
        <dbReference type="EMBL" id="HIX02075.1"/>
    </source>
</evidence>
<dbReference type="Pfam" id="PF22700">
    <property type="entry name" value="MVD-like_N"/>
    <property type="match status" value="1"/>
</dbReference>
<evidence type="ECO:0000256" key="6">
    <source>
        <dbReference type="ARBA" id="ARBA00023098"/>
    </source>
</evidence>
<protein>
    <recommendedName>
        <fullName evidence="2">diphosphomevalonate decarboxylase</fullName>
        <ecNumber evidence="2">4.1.1.33</ecNumber>
    </recommendedName>
</protein>
<proteinExistence type="inferred from homology"/>
<keyword evidence="4" id="KW-0547">Nucleotide-binding</keyword>
<sequence>MTNLRVTARAHTNIALVKYWGKADTDLIIPQNGSLSLTLDHFYTDTTVEFDSKLTTDQFILDGESKSPVKITNFLNIVRQKAGINSFAKVDSVNHVPSTAGLASSASAYAALAAAASKASGLNLSHKELSKLARRGSGSASRSIYGGFVEWIKGYNDDTSYAVPIEEDLDWKIGMIVAMVNSDKKKISSRTGMQTVVNTSPFYSAWVESIDDDLRNIKVAIKNRDFKTMGEIAESNAMRMHALNLSSSPHFNYFEPLSIEIMDTVEDIRTNEQIECYYTVDAGPNIKILCQQKDADDLLSKLRVRFPQIQFSFTKPGPGIKYLN</sequence>
<dbReference type="Proteomes" id="UP000823963">
    <property type="component" value="Unassembled WGS sequence"/>
</dbReference>
<dbReference type="GO" id="GO:0019287">
    <property type="term" value="P:isopentenyl diphosphate biosynthetic process, mevalonate pathway"/>
    <property type="evidence" value="ECO:0007669"/>
    <property type="project" value="InterPro"/>
</dbReference>
<dbReference type="EC" id="4.1.1.33" evidence="2"/>
<evidence type="ECO:0000256" key="4">
    <source>
        <dbReference type="ARBA" id="ARBA00022741"/>
    </source>
</evidence>
<dbReference type="Gene3D" id="3.30.230.10">
    <property type="match status" value="1"/>
</dbReference>
<dbReference type="AlphaFoldDB" id="A0A9D1UX32"/>
<accession>A0A9D1UX32</accession>
<dbReference type="InterPro" id="IPR029765">
    <property type="entry name" value="Mev_diP_decarb"/>
</dbReference>
<evidence type="ECO:0000256" key="5">
    <source>
        <dbReference type="ARBA" id="ARBA00022840"/>
    </source>
</evidence>
<dbReference type="FunFam" id="3.30.230.10:FF:000072">
    <property type="entry name" value="Diphosphomevalonate decarboxylase"/>
    <property type="match status" value="1"/>
</dbReference>
<feature type="domain" description="Mvd1 C-terminal" evidence="8">
    <location>
        <begin position="175"/>
        <end position="308"/>
    </location>
</feature>
<dbReference type="GO" id="GO:0005829">
    <property type="term" value="C:cytosol"/>
    <property type="evidence" value="ECO:0007669"/>
    <property type="project" value="InterPro"/>
</dbReference>
<reference evidence="10" key="2">
    <citation type="submission" date="2021-04" db="EMBL/GenBank/DDBJ databases">
        <authorList>
            <person name="Gilroy R."/>
        </authorList>
    </citation>
    <scope>NUCLEOTIDE SEQUENCE</scope>
    <source>
        <strain evidence="10">6627</strain>
    </source>
</reference>
<evidence type="ECO:0000259" key="9">
    <source>
        <dbReference type="Pfam" id="PF22700"/>
    </source>
</evidence>
<dbReference type="InterPro" id="IPR041431">
    <property type="entry name" value="Mvd1_C"/>
</dbReference>
<keyword evidence="3" id="KW-0444">Lipid biosynthesis</keyword>
<evidence type="ECO:0000256" key="7">
    <source>
        <dbReference type="ARBA" id="ARBA00023239"/>
    </source>
</evidence>
<dbReference type="PIRSF" id="PIRSF015950">
    <property type="entry name" value="Mev_P_decrbx"/>
    <property type="match status" value="1"/>
</dbReference>
<dbReference type="InterPro" id="IPR020568">
    <property type="entry name" value="Ribosomal_Su5_D2-typ_SF"/>
</dbReference>
<evidence type="ECO:0000259" key="8">
    <source>
        <dbReference type="Pfam" id="PF18376"/>
    </source>
</evidence>
<dbReference type="Pfam" id="PF18376">
    <property type="entry name" value="MDD_C"/>
    <property type="match status" value="1"/>
</dbReference>
<evidence type="ECO:0000256" key="1">
    <source>
        <dbReference type="ARBA" id="ARBA00008831"/>
    </source>
</evidence>
<dbReference type="PANTHER" id="PTHR10977">
    <property type="entry name" value="DIPHOSPHOMEVALONATE DECARBOXYLASE"/>
    <property type="match status" value="1"/>
</dbReference>
<feature type="domain" description="Diphosphomevalonate decarboxylase-like N-terminal" evidence="9">
    <location>
        <begin position="10"/>
        <end position="162"/>
    </location>
</feature>
<dbReference type="GO" id="GO:0005524">
    <property type="term" value="F:ATP binding"/>
    <property type="evidence" value="ECO:0007669"/>
    <property type="project" value="UniProtKB-KW"/>
</dbReference>
<reference evidence="10" key="1">
    <citation type="journal article" date="2021" name="PeerJ">
        <title>Extensive microbial diversity within the chicken gut microbiome revealed by metagenomics and culture.</title>
        <authorList>
            <person name="Gilroy R."/>
            <person name="Ravi A."/>
            <person name="Getino M."/>
            <person name="Pursley I."/>
            <person name="Horton D.L."/>
            <person name="Alikhan N.F."/>
            <person name="Baker D."/>
            <person name="Gharbi K."/>
            <person name="Hall N."/>
            <person name="Watson M."/>
            <person name="Adriaenssens E.M."/>
            <person name="Foster-Nyarko E."/>
            <person name="Jarju S."/>
            <person name="Secka A."/>
            <person name="Antonio M."/>
            <person name="Oren A."/>
            <person name="Chaudhuri R.R."/>
            <person name="La Ragione R."/>
            <person name="Hildebrand F."/>
            <person name="Pallen M.J."/>
        </authorList>
    </citation>
    <scope>NUCLEOTIDE SEQUENCE</scope>
    <source>
        <strain evidence="10">6627</strain>
    </source>
</reference>
<evidence type="ECO:0000256" key="3">
    <source>
        <dbReference type="ARBA" id="ARBA00022516"/>
    </source>
</evidence>
<dbReference type="EMBL" id="DXFP01000045">
    <property type="protein sequence ID" value="HIX02075.1"/>
    <property type="molecule type" value="Genomic_DNA"/>
</dbReference>
<gene>
    <name evidence="10" type="primary">mvaD</name>
    <name evidence="10" type="ORF">H9861_04900</name>
</gene>
<dbReference type="SUPFAM" id="SSF54211">
    <property type="entry name" value="Ribosomal protein S5 domain 2-like"/>
    <property type="match status" value="1"/>
</dbReference>
<evidence type="ECO:0000256" key="2">
    <source>
        <dbReference type="ARBA" id="ARBA00012296"/>
    </source>
</evidence>
<organism evidence="10 11">
    <name type="scientific">Candidatus Ligilactobacillus excrementigallinarum</name>
    <dbReference type="NCBI Taxonomy" id="2838641"/>
    <lineage>
        <taxon>Bacteria</taxon>
        <taxon>Bacillati</taxon>
        <taxon>Bacillota</taxon>
        <taxon>Bacilli</taxon>
        <taxon>Lactobacillales</taxon>
        <taxon>Lactobacillaceae</taxon>
        <taxon>Ligilactobacillus</taxon>
    </lineage>
</organism>
<dbReference type="InterPro" id="IPR036554">
    <property type="entry name" value="GHMP_kinase_C_sf"/>
</dbReference>
<comment type="similarity">
    <text evidence="1">Belongs to the diphosphomevalonate decarboxylase family.</text>
</comment>
<dbReference type="InterPro" id="IPR005935">
    <property type="entry name" value="Mev_decarb"/>
</dbReference>
<dbReference type="Gene3D" id="3.30.70.890">
    <property type="entry name" value="GHMP kinase, C-terminal domain"/>
    <property type="match status" value="1"/>
</dbReference>
<keyword evidence="6" id="KW-0443">Lipid metabolism</keyword>
<name>A0A9D1UX32_9LACO</name>
<dbReference type="PANTHER" id="PTHR10977:SF3">
    <property type="entry name" value="DIPHOSPHOMEVALONATE DECARBOXYLASE"/>
    <property type="match status" value="1"/>
</dbReference>
<dbReference type="SUPFAM" id="SSF55060">
    <property type="entry name" value="GHMP Kinase, C-terminal domain"/>
    <property type="match status" value="1"/>
</dbReference>
<evidence type="ECO:0000313" key="11">
    <source>
        <dbReference type="Proteomes" id="UP000823963"/>
    </source>
</evidence>
<dbReference type="InterPro" id="IPR014721">
    <property type="entry name" value="Ribsml_uS5_D2-typ_fold_subgr"/>
</dbReference>